<sequence length="99" mass="10905">MAGEKEETAGAALMKSTLEKSRDDSLWEASGREKACVCGRVLRAPHVVPCLEEQSQRQTEQPRLIKDPTGLLSHRKVETDCRCQAGLWAIKSGSCTLVH</sequence>
<name>A0ABN8YS41_RANTA</name>
<evidence type="ECO:0000313" key="3">
    <source>
        <dbReference type="Proteomes" id="UP001176941"/>
    </source>
</evidence>
<proteinExistence type="predicted"/>
<dbReference type="EMBL" id="OX459959">
    <property type="protein sequence ID" value="CAI9164415.1"/>
    <property type="molecule type" value="Genomic_DNA"/>
</dbReference>
<protein>
    <submittedName>
        <fullName evidence="2">Uncharacterized protein</fullName>
    </submittedName>
</protein>
<organism evidence="2 3">
    <name type="scientific">Rangifer tarandus platyrhynchus</name>
    <name type="common">Svalbard reindeer</name>
    <dbReference type="NCBI Taxonomy" id="3082113"/>
    <lineage>
        <taxon>Eukaryota</taxon>
        <taxon>Metazoa</taxon>
        <taxon>Chordata</taxon>
        <taxon>Craniata</taxon>
        <taxon>Vertebrata</taxon>
        <taxon>Euteleostomi</taxon>
        <taxon>Mammalia</taxon>
        <taxon>Eutheria</taxon>
        <taxon>Laurasiatheria</taxon>
        <taxon>Artiodactyla</taxon>
        <taxon>Ruminantia</taxon>
        <taxon>Pecora</taxon>
        <taxon>Cervidae</taxon>
        <taxon>Odocoileinae</taxon>
        <taxon>Rangifer</taxon>
    </lineage>
</organism>
<gene>
    <name evidence="2" type="ORF">MRATA1EN1_LOCUS13377</name>
</gene>
<evidence type="ECO:0000256" key="1">
    <source>
        <dbReference type="SAM" id="MobiDB-lite"/>
    </source>
</evidence>
<keyword evidence="3" id="KW-1185">Reference proteome</keyword>
<feature type="region of interest" description="Disordered" evidence="1">
    <location>
        <begin position="1"/>
        <end position="25"/>
    </location>
</feature>
<evidence type="ECO:0000313" key="2">
    <source>
        <dbReference type="EMBL" id="CAI9164415.1"/>
    </source>
</evidence>
<dbReference type="Proteomes" id="UP001176941">
    <property type="component" value="Chromosome 23"/>
</dbReference>
<reference evidence="2" key="1">
    <citation type="submission" date="2023-04" db="EMBL/GenBank/DDBJ databases">
        <authorList>
            <consortium name="ELIXIR-Norway"/>
        </authorList>
    </citation>
    <scope>NUCLEOTIDE SEQUENCE [LARGE SCALE GENOMIC DNA]</scope>
</reference>
<accession>A0ABN8YS41</accession>